<feature type="transmembrane region" description="Helical" evidence="1">
    <location>
        <begin position="138"/>
        <end position="161"/>
    </location>
</feature>
<feature type="transmembrane region" description="Helical" evidence="1">
    <location>
        <begin position="95"/>
        <end position="117"/>
    </location>
</feature>
<proteinExistence type="predicted"/>
<reference evidence="2 3" key="1">
    <citation type="journal article" date="2012" name="Stand. Genomic Sci.">
        <title>Complete genome sequence of Pyrobaculum oguniense.</title>
        <authorList>
            <person name="Bernick D.L."/>
            <person name="Karplus K."/>
            <person name="Lui L.M."/>
            <person name="Coker J.K."/>
            <person name="Murphy J.N."/>
            <person name="Chan P.P."/>
            <person name="Cozen A.E."/>
            <person name="Lowe T.M."/>
        </authorList>
    </citation>
    <scope>NUCLEOTIDE SEQUENCE [LARGE SCALE GENOMIC DNA]</scope>
    <source>
        <strain evidence="2 3">TE7</strain>
    </source>
</reference>
<accession>H6QA93</accession>
<keyword evidence="1" id="KW-0812">Transmembrane</keyword>
<gene>
    <name evidence="2" type="ordered locus">Pogu_1267</name>
</gene>
<feature type="transmembrane region" description="Helical" evidence="1">
    <location>
        <begin position="214"/>
        <end position="236"/>
    </location>
</feature>
<keyword evidence="1" id="KW-1133">Transmembrane helix</keyword>
<dbReference type="EMBL" id="CP003316">
    <property type="protein sequence ID" value="AFA39294.1"/>
    <property type="molecule type" value="Genomic_DNA"/>
</dbReference>
<protein>
    <submittedName>
        <fullName evidence="2">Uncharacterized protein</fullName>
    </submittedName>
</protein>
<evidence type="ECO:0000313" key="3">
    <source>
        <dbReference type="Proteomes" id="UP000009062"/>
    </source>
</evidence>
<feature type="transmembrane region" description="Helical" evidence="1">
    <location>
        <begin position="56"/>
        <end position="75"/>
    </location>
</feature>
<dbReference type="HOGENOM" id="CLU_1068003_0_0_2"/>
<evidence type="ECO:0000313" key="2">
    <source>
        <dbReference type="EMBL" id="AFA39294.1"/>
    </source>
</evidence>
<dbReference type="KEGG" id="pog:Pogu_1267"/>
<keyword evidence="1" id="KW-0472">Membrane</keyword>
<feature type="transmembrane region" description="Helical" evidence="1">
    <location>
        <begin position="25"/>
        <end position="44"/>
    </location>
</feature>
<organism evidence="2 3">
    <name type="scientific">Pyrobaculum oguniense (strain DSM 13380 / JCM 10595 / TE7)</name>
    <dbReference type="NCBI Taxonomy" id="698757"/>
    <lineage>
        <taxon>Archaea</taxon>
        <taxon>Thermoproteota</taxon>
        <taxon>Thermoprotei</taxon>
        <taxon>Thermoproteales</taxon>
        <taxon>Thermoproteaceae</taxon>
        <taxon>Pyrobaculum</taxon>
    </lineage>
</organism>
<evidence type="ECO:0000256" key="1">
    <source>
        <dbReference type="SAM" id="Phobius"/>
    </source>
</evidence>
<sequence>MGGGALSAVAAVSDDVVLDYVGRAALFRLGASGLFVALVILWTAPRADPLYVVHMYLVIFVGFFYLAMFGLYVWHIWRVYRSLAGAGGYFYLAKWGVACYPAAFLLFAAVAIWWSTLARELGDRMVVVPRMVAVPDPLTDLGTLLMMLALMLGLPGVVVMSLPNALHSLLFEPLSPFLPTIMGLVLLLLGFVLLDVVGYFALHSRYRSGHFWTAAFLNILAPLVVPPLVSPVFLLLGAKDAMHAARRGEAGPSGGAAGGG</sequence>
<name>H6QA93_PYROT</name>
<dbReference type="AlphaFoldDB" id="H6QA93"/>
<keyword evidence="3" id="KW-1185">Reference proteome</keyword>
<dbReference type="Proteomes" id="UP000009062">
    <property type="component" value="Chromosome"/>
</dbReference>
<feature type="transmembrane region" description="Helical" evidence="1">
    <location>
        <begin position="181"/>
        <end position="202"/>
    </location>
</feature>